<evidence type="ECO:0000256" key="4">
    <source>
        <dbReference type="ARBA" id="ARBA00023235"/>
    </source>
</evidence>
<evidence type="ECO:0000313" key="8">
    <source>
        <dbReference type="Proteomes" id="UP000189935"/>
    </source>
</evidence>
<dbReference type="PANTHER" id="PTHR48101">
    <property type="entry name" value="METHYLMALONYL-COA MUTASE, MITOCHONDRIAL-RELATED"/>
    <property type="match status" value="1"/>
</dbReference>
<dbReference type="Proteomes" id="UP000189935">
    <property type="component" value="Chromosome I"/>
</dbReference>
<keyword evidence="4" id="KW-0413">Isomerase</keyword>
<proteinExistence type="inferred from homology"/>
<dbReference type="InterPro" id="IPR016176">
    <property type="entry name" value="Cbl-dep_enz_cat"/>
</dbReference>
<dbReference type="EMBL" id="LT670844">
    <property type="protein sequence ID" value="SHJ65126.1"/>
    <property type="molecule type" value="Genomic_DNA"/>
</dbReference>
<dbReference type="SUPFAM" id="SSF51703">
    <property type="entry name" value="Cobalamin (vitamin B12)-dependent enzymes"/>
    <property type="match status" value="1"/>
</dbReference>
<gene>
    <name evidence="7" type="ORF">SAMN05444159_1144</name>
</gene>
<comment type="cofactor">
    <cofactor evidence="1">
        <name>adenosylcob(III)alamin</name>
        <dbReference type="ChEBI" id="CHEBI:18408"/>
    </cofactor>
</comment>
<sequence length="623" mass="65999">MTSATDELRLAADFAPASYDDWRKLVDGVLKGAPFEKLVGKTSDGIEIEPIYPRARGASPVAGRAAAAPWQIMQRIDHPDAAQANAQALLDLENGATGLTLVFVGANGAHGFGMEPSVEAIEKVLDGIFVDAGISIELQIGPPSRMAAIHIAEYVKRRGLDPAACDIRFGLDPIGACAVRGASPYGWSVIEPAITGAIKGLAAMGFKGPFAVADGRVIHDAGGSEVQELAFVLATALAYLRTLEGAGVTLENARSMVYARLSADADQFLTLAKFRALRLLWARIEQACELTPKPIFITAQTAWRMLTKRDPYVNMLRATIATFSAGLGGANAVTVLPHTLALGLPDPFARRVARNTQLVLLEESNLAKVSDPAAGSGGIEALTRELCDAAWSLFQETEKAGGVFASLEQNLIQRKVAATRTVREQNIAKRKEVLTGATEFPNLHEADVAVLDAKPVVLAPYGEAKFKFDPLPPMRLAAPFEVLRDRSDQILKDRGARPKVFLANLGTAADFTARATFAKSFFETGGIEALDSEGFVDPAALAAAFKASGAALACLCSSDKVYAGHAAAAAKALQDAGAKHIYLAGRASEQEAALRAAGVKDFVFAGGDALVTLQEAYRLMERT</sequence>
<dbReference type="PANTHER" id="PTHR48101:SF4">
    <property type="entry name" value="METHYLMALONYL-COA MUTASE, MITOCHONDRIAL"/>
    <property type="match status" value="1"/>
</dbReference>
<dbReference type="CDD" id="cd03677">
    <property type="entry name" value="MM_CoA_mutase_beta"/>
    <property type="match status" value="1"/>
</dbReference>
<reference evidence="7 8" key="1">
    <citation type="submission" date="2016-11" db="EMBL/GenBank/DDBJ databases">
        <authorList>
            <person name="Jaros S."/>
            <person name="Januszkiewicz K."/>
            <person name="Wedrychowicz H."/>
        </authorList>
    </citation>
    <scope>NUCLEOTIDE SEQUENCE [LARGE SCALE GENOMIC DNA]</scope>
    <source>
        <strain evidence="7 8">GAS499</strain>
    </source>
</reference>
<keyword evidence="5" id="KW-0170">Cobalt</keyword>
<dbReference type="GO" id="GO:0046872">
    <property type="term" value="F:metal ion binding"/>
    <property type="evidence" value="ECO:0007669"/>
    <property type="project" value="InterPro"/>
</dbReference>
<accession>A0A1M6L1U8</accession>
<evidence type="ECO:0000313" key="7">
    <source>
        <dbReference type="EMBL" id="SHJ65126.1"/>
    </source>
</evidence>
<evidence type="ECO:0000259" key="6">
    <source>
        <dbReference type="Pfam" id="PF01642"/>
    </source>
</evidence>
<dbReference type="OrthoDB" id="9762378at2"/>
<keyword evidence="3" id="KW-0846">Cobalamin</keyword>
<dbReference type="SUPFAM" id="SSF52242">
    <property type="entry name" value="Cobalamin (vitamin B12)-binding domain"/>
    <property type="match status" value="1"/>
</dbReference>
<evidence type="ECO:0000256" key="3">
    <source>
        <dbReference type="ARBA" id="ARBA00022628"/>
    </source>
</evidence>
<dbReference type="AlphaFoldDB" id="A0A1M6L1U8"/>
<dbReference type="GO" id="GO:0031419">
    <property type="term" value="F:cobalamin binding"/>
    <property type="evidence" value="ECO:0007669"/>
    <property type="project" value="UniProtKB-KW"/>
</dbReference>
<organism evidence="7 8">
    <name type="scientific">Bradyrhizobium lablabi</name>
    <dbReference type="NCBI Taxonomy" id="722472"/>
    <lineage>
        <taxon>Bacteria</taxon>
        <taxon>Pseudomonadati</taxon>
        <taxon>Pseudomonadota</taxon>
        <taxon>Alphaproteobacteria</taxon>
        <taxon>Hyphomicrobiales</taxon>
        <taxon>Nitrobacteraceae</taxon>
        <taxon>Bradyrhizobium</taxon>
    </lineage>
</organism>
<evidence type="ECO:0000256" key="1">
    <source>
        <dbReference type="ARBA" id="ARBA00001922"/>
    </source>
</evidence>
<evidence type="ECO:0000256" key="5">
    <source>
        <dbReference type="ARBA" id="ARBA00023285"/>
    </source>
</evidence>
<dbReference type="InterPro" id="IPR006099">
    <property type="entry name" value="MeMalonylCoA_mutase_a/b_cat"/>
</dbReference>
<dbReference type="InterPro" id="IPR036724">
    <property type="entry name" value="Cobalamin-bd_sf"/>
</dbReference>
<protein>
    <submittedName>
        <fullName evidence="7">Heterodimeric methylmalonyl-CoA mutase small subunit</fullName>
    </submittedName>
</protein>
<dbReference type="RefSeq" id="WP_079537290.1">
    <property type="nucleotide sequence ID" value="NZ_LT670844.1"/>
</dbReference>
<dbReference type="GO" id="GO:0016866">
    <property type="term" value="F:intramolecular transferase activity"/>
    <property type="evidence" value="ECO:0007669"/>
    <property type="project" value="InterPro"/>
</dbReference>
<name>A0A1M6L1U8_9BRAD</name>
<feature type="domain" description="Methylmalonyl-CoA mutase alpha/beta chain catalytic" evidence="6">
    <location>
        <begin position="66"/>
        <end position="453"/>
    </location>
</feature>
<evidence type="ECO:0000256" key="2">
    <source>
        <dbReference type="ARBA" id="ARBA00008465"/>
    </source>
</evidence>
<dbReference type="Gene3D" id="3.40.50.280">
    <property type="entry name" value="Cobalamin-binding domain"/>
    <property type="match status" value="1"/>
</dbReference>
<dbReference type="Pfam" id="PF01642">
    <property type="entry name" value="MM_CoA_mutase"/>
    <property type="match status" value="1"/>
</dbReference>
<comment type="similarity">
    <text evidence="2">Belongs to the methylmalonyl-CoA mutase family.</text>
</comment>
<dbReference type="Gene3D" id="3.20.20.240">
    <property type="entry name" value="Methylmalonyl-CoA mutase"/>
    <property type="match status" value="1"/>
</dbReference>